<keyword evidence="6" id="KW-0677">Repeat</keyword>
<dbReference type="Gene3D" id="1.10.15.40">
    <property type="entry name" value="Electron transport complex subunit B, putative Fe-S cluster"/>
    <property type="match status" value="1"/>
</dbReference>
<organism evidence="14 15">
    <name type="scientific">Methylocucumis oryzae</name>
    <dbReference type="NCBI Taxonomy" id="1632867"/>
    <lineage>
        <taxon>Bacteria</taxon>
        <taxon>Pseudomonadati</taxon>
        <taxon>Pseudomonadota</taxon>
        <taxon>Gammaproteobacteria</taxon>
        <taxon>Methylococcales</taxon>
        <taxon>Methylococcaceae</taxon>
        <taxon>Methylocucumis</taxon>
    </lineage>
</organism>
<dbReference type="PANTHER" id="PTHR42859">
    <property type="entry name" value="OXIDOREDUCTASE"/>
    <property type="match status" value="1"/>
</dbReference>
<evidence type="ECO:0000313" key="15">
    <source>
        <dbReference type="Proteomes" id="UP000033684"/>
    </source>
</evidence>
<dbReference type="InterPro" id="IPR017896">
    <property type="entry name" value="4Fe4S_Fe-S-bd"/>
</dbReference>
<dbReference type="NCBIfam" id="TIGR01944">
    <property type="entry name" value="rnfB"/>
    <property type="match status" value="1"/>
</dbReference>
<dbReference type="Proteomes" id="UP000033684">
    <property type="component" value="Unassembled WGS sequence"/>
</dbReference>
<evidence type="ECO:0000259" key="13">
    <source>
        <dbReference type="PROSITE" id="PS51656"/>
    </source>
</evidence>
<reference evidence="15" key="1">
    <citation type="submission" date="2015-03" db="EMBL/GenBank/DDBJ databases">
        <title>Draft genome sequence of a novel methanotroph (Sn10-6) isolated from flooded ricefield rhizosphere in India.</title>
        <authorList>
            <person name="Pandit P.S."/>
            <person name="Pore S.D."/>
            <person name="Arora P."/>
            <person name="Kapse N.G."/>
            <person name="Dhakephalkar P.K."/>
            <person name="Rahalkar M.C."/>
        </authorList>
    </citation>
    <scope>NUCLEOTIDE SEQUENCE [LARGE SCALE GENOMIC DNA]</scope>
    <source>
        <strain evidence="15">Sn10-6</strain>
    </source>
</reference>
<name>A0A0F3IIJ5_9GAMM</name>
<evidence type="ECO:0000256" key="4">
    <source>
        <dbReference type="ARBA" id="ARBA00022519"/>
    </source>
</evidence>
<evidence type="ECO:0000256" key="10">
    <source>
        <dbReference type="ARBA" id="ARBA00023014"/>
    </source>
</evidence>
<gene>
    <name evidence="14" type="ORF">VZ94_11635</name>
</gene>
<dbReference type="GO" id="GO:0051539">
    <property type="term" value="F:4 iron, 4 sulfur cluster binding"/>
    <property type="evidence" value="ECO:0007669"/>
    <property type="project" value="UniProtKB-KW"/>
</dbReference>
<keyword evidence="4" id="KW-0997">Cell inner membrane</keyword>
<dbReference type="SUPFAM" id="SSF54862">
    <property type="entry name" value="4Fe-4S ferredoxins"/>
    <property type="match status" value="1"/>
</dbReference>
<feature type="domain" description="4Fe-4S ferredoxin-type" evidence="12">
    <location>
        <begin position="104"/>
        <end position="133"/>
    </location>
</feature>
<keyword evidence="9" id="KW-0408">Iron</keyword>
<evidence type="ECO:0000256" key="1">
    <source>
        <dbReference type="ARBA" id="ARBA00022448"/>
    </source>
</evidence>
<comment type="caution">
    <text evidence="14">The sequence shown here is derived from an EMBL/GenBank/DDBJ whole genome shotgun (WGS) entry which is preliminary data.</text>
</comment>
<keyword evidence="10" id="KW-0411">Iron-sulfur</keyword>
<keyword evidence="3" id="KW-0004">4Fe-4S</keyword>
<dbReference type="PANTHER" id="PTHR42859:SF3">
    <property type="entry name" value="ION-TRANSLOCATING OXIDOREDUCTASE COMPLEX SUBUNIT B"/>
    <property type="match status" value="1"/>
</dbReference>
<dbReference type="PROSITE" id="PS51656">
    <property type="entry name" value="4FE4S"/>
    <property type="match status" value="1"/>
</dbReference>
<dbReference type="PROSITE" id="PS00198">
    <property type="entry name" value="4FE4S_FER_1"/>
    <property type="match status" value="1"/>
</dbReference>
<evidence type="ECO:0000256" key="9">
    <source>
        <dbReference type="ARBA" id="ARBA00023004"/>
    </source>
</evidence>
<evidence type="ECO:0000313" key="14">
    <source>
        <dbReference type="EMBL" id="KJV06383.1"/>
    </source>
</evidence>
<dbReference type="EMBL" id="LAJX01000115">
    <property type="protein sequence ID" value="KJV06383.1"/>
    <property type="molecule type" value="Genomic_DNA"/>
</dbReference>
<dbReference type="Pfam" id="PF14697">
    <property type="entry name" value="Fer4_21"/>
    <property type="match status" value="1"/>
</dbReference>
<sequence length="187" mass="19815">MASVDDINALLPQTQCGQCGYKGCLPYAEALALGQAEINQCPPGGDEGIRDLACLLNLPVKPLNPIHGVTKPAQVALIIEQLCIGCAKCIVACPVDAIVGAAKFMHTVISSECTGCELCVPPCPVDCIVMQPVVAAPGVDRRVKALLAKRRYDARNLRLQQQARIQAEKAKARKAAVTALKQTSNET</sequence>
<dbReference type="PATRIC" id="fig|1632867.3.peg.483"/>
<keyword evidence="5" id="KW-0479">Metal-binding</keyword>
<dbReference type="GO" id="GO:0009055">
    <property type="term" value="F:electron transfer activity"/>
    <property type="evidence" value="ECO:0007669"/>
    <property type="project" value="InterPro"/>
</dbReference>
<dbReference type="InterPro" id="IPR017900">
    <property type="entry name" value="4Fe4S_Fe_S_CS"/>
</dbReference>
<protein>
    <submittedName>
        <fullName evidence="14">Electron transporter RnfB</fullName>
    </submittedName>
</protein>
<dbReference type="GO" id="GO:0046872">
    <property type="term" value="F:metal ion binding"/>
    <property type="evidence" value="ECO:0007669"/>
    <property type="project" value="UniProtKB-KW"/>
</dbReference>
<keyword evidence="11" id="KW-0472">Membrane</keyword>
<reference evidence="14 15" key="2">
    <citation type="journal article" date="2016" name="Microb. Ecol.">
        <title>Genome Characteristics of a Novel Type I Methanotroph (Sn10-6) Isolated from a Flooded Indian Rice Field.</title>
        <authorList>
            <person name="Rahalkar M.C."/>
            <person name="Pandit P.S."/>
            <person name="Dhakephalkar P.K."/>
            <person name="Pore S."/>
            <person name="Arora P."/>
            <person name="Kapse N."/>
        </authorList>
    </citation>
    <scope>NUCLEOTIDE SEQUENCE [LARGE SCALE GENOMIC DNA]</scope>
    <source>
        <strain evidence="14 15">Sn10-6</strain>
    </source>
</reference>
<dbReference type="Pfam" id="PF04060">
    <property type="entry name" value="FeS"/>
    <property type="match status" value="1"/>
</dbReference>
<keyword evidence="7" id="KW-1278">Translocase</keyword>
<dbReference type="InterPro" id="IPR050294">
    <property type="entry name" value="RnfB_subfamily"/>
</dbReference>
<evidence type="ECO:0000256" key="3">
    <source>
        <dbReference type="ARBA" id="ARBA00022485"/>
    </source>
</evidence>
<evidence type="ECO:0000256" key="7">
    <source>
        <dbReference type="ARBA" id="ARBA00022967"/>
    </source>
</evidence>
<keyword evidence="15" id="KW-1185">Reference proteome</keyword>
<evidence type="ECO:0000256" key="5">
    <source>
        <dbReference type="ARBA" id="ARBA00022723"/>
    </source>
</evidence>
<keyword evidence="2" id="KW-1003">Cell membrane</keyword>
<feature type="domain" description="4Fe-4S ferredoxin-type" evidence="12">
    <location>
        <begin position="74"/>
        <end position="103"/>
    </location>
</feature>
<dbReference type="RefSeq" id="WP_045779355.1">
    <property type="nucleotide sequence ID" value="NZ_LAJX01000115.1"/>
</dbReference>
<dbReference type="InterPro" id="IPR010207">
    <property type="entry name" value="Elect_transpt_cplx_RnfB/RsxB"/>
</dbReference>
<dbReference type="Gene3D" id="3.30.70.20">
    <property type="match status" value="1"/>
</dbReference>
<accession>A0A0F3IIJ5</accession>
<proteinExistence type="predicted"/>
<feature type="domain" description="4Fe-4S" evidence="13">
    <location>
        <begin position="1"/>
        <end position="58"/>
    </location>
</feature>
<dbReference type="AlphaFoldDB" id="A0A0F3IIJ5"/>
<evidence type="ECO:0000256" key="8">
    <source>
        <dbReference type="ARBA" id="ARBA00022982"/>
    </source>
</evidence>
<evidence type="ECO:0000256" key="11">
    <source>
        <dbReference type="ARBA" id="ARBA00023136"/>
    </source>
</evidence>
<keyword evidence="1" id="KW-0813">Transport</keyword>
<evidence type="ECO:0000256" key="2">
    <source>
        <dbReference type="ARBA" id="ARBA00022475"/>
    </source>
</evidence>
<dbReference type="PROSITE" id="PS51379">
    <property type="entry name" value="4FE4S_FER_2"/>
    <property type="match status" value="2"/>
</dbReference>
<dbReference type="OrthoDB" id="9789936at2"/>
<dbReference type="InterPro" id="IPR007202">
    <property type="entry name" value="4Fe-4S_dom"/>
</dbReference>
<evidence type="ECO:0000259" key="12">
    <source>
        <dbReference type="PROSITE" id="PS51379"/>
    </source>
</evidence>
<evidence type="ECO:0000256" key="6">
    <source>
        <dbReference type="ARBA" id="ARBA00022737"/>
    </source>
</evidence>
<keyword evidence="8" id="KW-0249">Electron transport</keyword>